<keyword evidence="5" id="KW-1185">Reference proteome</keyword>
<dbReference type="EMBL" id="JAWRCN010000002">
    <property type="protein sequence ID" value="MDW6019787.1"/>
    <property type="molecule type" value="Genomic_DNA"/>
</dbReference>
<evidence type="ECO:0000256" key="2">
    <source>
        <dbReference type="ARBA" id="ARBA00014024"/>
    </source>
</evidence>
<dbReference type="InterPro" id="IPR018900">
    <property type="entry name" value="Curli_CsgE"/>
</dbReference>
<evidence type="ECO:0000313" key="5">
    <source>
        <dbReference type="Proteomes" id="UP001272325"/>
    </source>
</evidence>
<evidence type="ECO:0000256" key="3">
    <source>
        <dbReference type="ARBA" id="ARBA00022729"/>
    </source>
</evidence>
<dbReference type="Proteomes" id="UP001272325">
    <property type="component" value="Unassembled WGS sequence"/>
</dbReference>
<comment type="function">
    <text evidence="1">May be involved in the biogenesis of curli organelles.</text>
</comment>
<dbReference type="Pfam" id="PF10627">
    <property type="entry name" value="CsgE"/>
    <property type="match status" value="1"/>
</dbReference>
<comment type="caution">
    <text evidence="4">The sequence shown here is derived from an EMBL/GenBank/DDBJ whole genome shotgun (WGS) entry which is preliminary data.</text>
</comment>
<reference evidence="4 5" key="1">
    <citation type="submission" date="2023-11" db="EMBL/GenBank/DDBJ databases">
        <title>Plant-associative lifestyle of Vibrio porteresiae and its evolutionary dynamics.</title>
        <authorList>
            <person name="Rameshkumar N."/>
            <person name="Kirti K."/>
        </authorList>
    </citation>
    <scope>NUCLEOTIDE SEQUENCE [LARGE SCALE GENOMIC DNA]</scope>
    <source>
        <strain evidence="4 5">MSSRF60</strain>
    </source>
</reference>
<accession>A0ABU4IPK3</accession>
<gene>
    <name evidence="4" type="ORF">SBW85_18955</name>
</gene>
<dbReference type="RefSeq" id="WP_206361773.1">
    <property type="nucleotide sequence ID" value="NZ_AP024894.1"/>
</dbReference>
<proteinExistence type="predicted"/>
<organism evidence="4 5">
    <name type="scientific">Vibrio plantisponsor</name>
    <dbReference type="NCBI Taxonomy" id="664643"/>
    <lineage>
        <taxon>Bacteria</taxon>
        <taxon>Pseudomonadati</taxon>
        <taxon>Pseudomonadota</taxon>
        <taxon>Gammaproteobacteria</taxon>
        <taxon>Vibrionales</taxon>
        <taxon>Vibrionaceae</taxon>
        <taxon>Vibrio</taxon>
    </lineage>
</organism>
<evidence type="ECO:0000256" key="1">
    <source>
        <dbReference type="ARBA" id="ARBA00003989"/>
    </source>
</evidence>
<evidence type="ECO:0000313" key="4">
    <source>
        <dbReference type="EMBL" id="MDW6019787.1"/>
    </source>
</evidence>
<name>A0ABU4IPK3_9VIBR</name>
<protein>
    <recommendedName>
        <fullName evidence="2">Curli production assembly/transport component CsgE</fullName>
    </recommendedName>
</protein>
<sequence>MTLRINKFLIIFFVYFSLHASYLNAKESTGDQSPIEDTQQLEDGAHDSLDEVNGLIIDRTMTRIGSMFYSEFAQQLNESEENLEENLTITEKTTAKFGTIMTIWHSQKVVFRTSLSPKMKESKEQAAKAVKTVQDYLTKWRIQRMYSDTFDLAHDEI</sequence>
<keyword evidence="3" id="KW-0732">Signal</keyword>